<feature type="domain" description="BTB" evidence="1">
    <location>
        <begin position="169"/>
        <end position="255"/>
    </location>
</feature>
<dbReference type="Proteomes" id="UP000027222">
    <property type="component" value="Unassembled WGS sequence"/>
</dbReference>
<dbReference type="Gene3D" id="3.30.710.10">
    <property type="entry name" value="Potassium Channel Kv1.1, Chain A"/>
    <property type="match status" value="1"/>
</dbReference>
<dbReference type="Pfam" id="PF00651">
    <property type="entry name" value="BTB"/>
    <property type="match status" value="1"/>
</dbReference>
<accession>A0A067TQR4</accession>
<dbReference type="PANTHER" id="PTHR22427:SF7">
    <property type="entry name" value="GH15728P"/>
    <property type="match status" value="1"/>
</dbReference>
<dbReference type="InterPro" id="IPR000210">
    <property type="entry name" value="BTB/POZ_dom"/>
</dbReference>
<gene>
    <name evidence="2" type="ORF">GALMADRAFT_241816</name>
</gene>
<name>A0A067TQR4_GALM3</name>
<proteinExistence type="predicted"/>
<keyword evidence="3" id="KW-1185">Reference proteome</keyword>
<dbReference type="SUPFAM" id="SSF54695">
    <property type="entry name" value="POZ domain"/>
    <property type="match status" value="1"/>
</dbReference>
<organism evidence="2 3">
    <name type="scientific">Galerina marginata (strain CBS 339.88)</name>
    <dbReference type="NCBI Taxonomy" id="685588"/>
    <lineage>
        <taxon>Eukaryota</taxon>
        <taxon>Fungi</taxon>
        <taxon>Dikarya</taxon>
        <taxon>Basidiomycota</taxon>
        <taxon>Agaricomycotina</taxon>
        <taxon>Agaricomycetes</taxon>
        <taxon>Agaricomycetidae</taxon>
        <taxon>Agaricales</taxon>
        <taxon>Agaricineae</taxon>
        <taxon>Strophariaceae</taxon>
        <taxon>Galerina</taxon>
    </lineage>
</organism>
<evidence type="ECO:0000313" key="3">
    <source>
        <dbReference type="Proteomes" id="UP000027222"/>
    </source>
</evidence>
<protein>
    <recommendedName>
        <fullName evidence="1">BTB domain-containing protein</fullName>
    </recommendedName>
</protein>
<dbReference type="AlphaFoldDB" id="A0A067TQR4"/>
<dbReference type="STRING" id="685588.A0A067TQR4"/>
<sequence length="637" mass="72275">MAVPAQKAMMLWLDSARKTATREFQQDLESLFLDAKNQFPDIVWDTEAETDEDWELPGQIWGHKAIIIARGRPMFCARYLIQSTEPKSNRNIEEWVEWVTPFSRPTISPSKTSCNHALLSLDLRQLYTAEDILHGSYDENKFQTTSSDERHLDSLRMDLLSMWKTQLCSDIRITISELSGVKDGLGQDFLSHRFLLSSRSPYFRRVLRDSSQRKIASQAEPVSIALVDLPCTHFTLAALPFILVYLYTGALKFGKRFNLATAFSIFRGSLYLELPVLQELILAEITVEMLHGLYHAYLSDPYFSSLVGGKWSMLVKLGCECTTCATCLPLVLQFAQEDGIKNDILERGARRGLIGLFGKGWCTEQFSTLPESMIDSILTDMQGLITPSNIFLLLFNAESALLELGSAKKSWERVVKSTILCVRESIDKVLCINAETCFKLNMWSNLFVDDRAADISQRQKTYQRVTWVLEAVSRGANQRNASNLYEALVSSTNTYMRRRPYGLDDFFSGARIERTQVELLRMIEVSSVWSPIAAAHQLEPLESAHSVRPRTSTTTYYSFLSTPRTTLSLEEPVNSGHIAALDLAPTSLYSAASSRTISTDYGIYYPRRGFSQESESGQDWRSIRGSARRQSWDSFRY</sequence>
<dbReference type="EMBL" id="KL142371">
    <property type="protein sequence ID" value="KDR81313.1"/>
    <property type="molecule type" value="Genomic_DNA"/>
</dbReference>
<dbReference type="OrthoDB" id="2130750at2759"/>
<dbReference type="InterPro" id="IPR011333">
    <property type="entry name" value="SKP1/BTB/POZ_sf"/>
</dbReference>
<dbReference type="HOGENOM" id="CLU_026508_0_0_1"/>
<evidence type="ECO:0000313" key="2">
    <source>
        <dbReference type="EMBL" id="KDR81313.1"/>
    </source>
</evidence>
<dbReference type="PROSITE" id="PS50097">
    <property type="entry name" value="BTB"/>
    <property type="match status" value="1"/>
</dbReference>
<evidence type="ECO:0000259" key="1">
    <source>
        <dbReference type="PROSITE" id="PS50097"/>
    </source>
</evidence>
<dbReference type="PANTHER" id="PTHR22427">
    <property type="entry name" value="GH15728P"/>
    <property type="match status" value="1"/>
</dbReference>
<reference evidence="3" key="1">
    <citation type="journal article" date="2014" name="Proc. Natl. Acad. Sci. U.S.A.">
        <title>Extensive sampling of basidiomycete genomes demonstrates inadequacy of the white-rot/brown-rot paradigm for wood decay fungi.</title>
        <authorList>
            <person name="Riley R."/>
            <person name="Salamov A.A."/>
            <person name="Brown D.W."/>
            <person name="Nagy L.G."/>
            <person name="Floudas D."/>
            <person name="Held B.W."/>
            <person name="Levasseur A."/>
            <person name="Lombard V."/>
            <person name="Morin E."/>
            <person name="Otillar R."/>
            <person name="Lindquist E.A."/>
            <person name="Sun H."/>
            <person name="LaButti K.M."/>
            <person name="Schmutz J."/>
            <person name="Jabbour D."/>
            <person name="Luo H."/>
            <person name="Baker S.E."/>
            <person name="Pisabarro A.G."/>
            <person name="Walton J.D."/>
            <person name="Blanchette R.A."/>
            <person name="Henrissat B."/>
            <person name="Martin F."/>
            <person name="Cullen D."/>
            <person name="Hibbett D.S."/>
            <person name="Grigoriev I.V."/>
        </authorList>
    </citation>
    <scope>NUCLEOTIDE SEQUENCE [LARGE SCALE GENOMIC DNA]</scope>
    <source>
        <strain evidence="3">CBS 339.88</strain>
    </source>
</reference>